<dbReference type="RefSeq" id="WP_199383420.1">
    <property type="nucleotide sequence ID" value="NZ_JAEMHM010000005.1"/>
</dbReference>
<evidence type="ECO:0000313" key="2">
    <source>
        <dbReference type="Proteomes" id="UP000636888"/>
    </source>
</evidence>
<accession>A0A8J7JBM6</accession>
<dbReference type="Proteomes" id="UP000636888">
    <property type="component" value="Unassembled WGS sequence"/>
</dbReference>
<dbReference type="AlphaFoldDB" id="A0A8J7JBM6"/>
<dbReference type="EMBL" id="JAEMHM010000005">
    <property type="protein sequence ID" value="MBJ6724581.1"/>
    <property type="molecule type" value="Genomic_DNA"/>
</dbReference>
<organism evidence="1 2">
    <name type="scientific">Geomesophilobacter sediminis</name>
    <dbReference type="NCBI Taxonomy" id="2798584"/>
    <lineage>
        <taxon>Bacteria</taxon>
        <taxon>Pseudomonadati</taxon>
        <taxon>Thermodesulfobacteriota</taxon>
        <taxon>Desulfuromonadia</taxon>
        <taxon>Geobacterales</taxon>
        <taxon>Geobacteraceae</taxon>
        <taxon>Geomesophilobacter</taxon>
    </lineage>
</organism>
<gene>
    <name evidence="1" type="ORF">JFN93_07675</name>
</gene>
<sequence>MADIEIEIRDDTLLLAVSGVVHVADVIAAIEKYYPLVTKHVIWDVTHADLNQAVPDEFRQVFPLVKRYRRPSPGARTAYVARREKDYALARMFSILVQLEEVSSDIQVFYTLKEAEEYIRQGGD</sequence>
<name>A0A8J7JBM6_9BACT</name>
<protein>
    <submittedName>
        <fullName evidence="1">Uncharacterized protein</fullName>
    </submittedName>
</protein>
<evidence type="ECO:0000313" key="1">
    <source>
        <dbReference type="EMBL" id="MBJ6724581.1"/>
    </source>
</evidence>
<keyword evidence="2" id="KW-1185">Reference proteome</keyword>
<reference evidence="1" key="1">
    <citation type="submission" date="2020-12" db="EMBL/GenBank/DDBJ databases">
        <title>Geomonas sp. Red875, isolated from river sediment.</title>
        <authorList>
            <person name="Xu Z."/>
            <person name="Zhang Z."/>
            <person name="Masuda Y."/>
            <person name="Itoh H."/>
            <person name="Senoo K."/>
        </authorList>
    </citation>
    <scope>NUCLEOTIDE SEQUENCE</scope>
    <source>
        <strain evidence="1">Red875</strain>
    </source>
</reference>
<comment type="caution">
    <text evidence="1">The sequence shown here is derived from an EMBL/GenBank/DDBJ whole genome shotgun (WGS) entry which is preliminary data.</text>
</comment>
<proteinExistence type="predicted"/>